<dbReference type="Pfam" id="PF14022">
    <property type="entry name" value="DUF4238"/>
    <property type="match status" value="1"/>
</dbReference>
<dbReference type="InterPro" id="IPR025332">
    <property type="entry name" value="DUF4238"/>
</dbReference>
<dbReference type="AlphaFoldDB" id="B4RD27"/>
<name>B4RD27_PHEZH</name>
<dbReference type="eggNOG" id="ENOG5032SM7">
    <property type="taxonomic scope" value="Bacteria"/>
</dbReference>
<accession>B4RD27</accession>
<dbReference type="Proteomes" id="UP000001868">
    <property type="component" value="Chromosome"/>
</dbReference>
<dbReference type="HOGENOM" id="CLU_079048_0_0_5"/>
<dbReference type="EMBL" id="CP000747">
    <property type="protein sequence ID" value="ACG76631.1"/>
    <property type="molecule type" value="Genomic_DNA"/>
</dbReference>
<reference evidence="1 2" key="1">
    <citation type="journal article" date="2008" name="BMC Genomics">
        <title>Complete genome of Phenylobacterium zucineum - a novel facultative intracellular bacterium isolated from human erythroleukemia cell line K562.</title>
        <authorList>
            <person name="Luo Y."/>
            <person name="Xu X."/>
            <person name="Ding Z."/>
            <person name="Liu Z."/>
            <person name="Zhang B."/>
            <person name="Yan Z."/>
            <person name="Sun J."/>
            <person name="Hu S."/>
            <person name="Hu X."/>
        </authorList>
    </citation>
    <scope>NUCLEOTIDE SEQUENCE [LARGE SCALE GENOMIC DNA]</scope>
    <source>
        <strain evidence="1 2">HLK1</strain>
    </source>
</reference>
<protein>
    <recommendedName>
        <fullName evidence="3">DUF4238 domain-containing protein</fullName>
    </recommendedName>
</protein>
<organism evidence="1 2">
    <name type="scientific">Phenylobacterium zucineum (strain HLK1)</name>
    <dbReference type="NCBI Taxonomy" id="450851"/>
    <lineage>
        <taxon>Bacteria</taxon>
        <taxon>Pseudomonadati</taxon>
        <taxon>Pseudomonadota</taxon>
        <taxon>Alphaproteobacteria</taxon>
        <taxon>Caulobacterales</taxon>
        <taxon>Caulobacteraceae</taxon>
        <taxon>Phenylobacterium</taxon>
    </lineage>
</organism>
<evidence type="ECO:0000313" key="1">
    <source>
        <dbReference type="EMBL" id="ACG76631.1"/>
    </source>
</evidence>
<keyword evidence="2" id="KW-1185">Reference proteome</keyword>
<sequence>MKAGRFETFRQVPKGNGYEEDMLSLTKDTVAGMDKHAIEKVVLQSIDNEASKVRDKLEAGQLTSLTLEERSAWVRFIMSLQLRQPSNVLYLRNESESVLRKNLAEAPEEYEALAGQSAPATLEEWTEQIFPGAIENFGLSFFHELLNDPGVGNKLLRLRWWVYDFNACSNHLLLADNPCVFAGGIDHPNLAVVLPISPRKAFLATRGELGARAIREADPKVLVGRLNDASVKQAKERVFARDESPRRFIENRWPSVVA</sequence>
<proteinExistence type="predicted"/>
<gene>
    <name evidence="1" type="ordered locus">PHZ_c0217</name>
</gene>
<evidence type="ECO:0000313" key="2">
    <source>
        <dbReference type="Proteomes" id="UP000001868"/>
    </source>
</evidence>
<evidence type="ECO:0008006" key="3">
    <source>
        <dbReference type="Google" id="ProtNLM"/>
    </source>
</evidence>
<dbReference type="KEGG" id="pzu:PHZ_c0217"/>